<dbReference type="PROSITE" id="PS00041">
    <property type="entry name" value="HTH_ARAC_FAMILY_1"/>
    <property type="match status" value="1"/>
</dbReference>
<feature type="domain" description="HTH araC/xylS-type" evidence="4">
    <location>
        <begin position="160"/>
        <end position="266"/>
    </location>
</feature>
<dbReference type="GO" id="GO:0043565">
    <property type="term" value="F:sequence-specific DNA binding"/>
    <property type="evidence" value="ECO:0007669"/>
    <property type="project" value="InterPro"/>
</dbReference>
<dbReference type="PRINTS" id="PR00032">
    <property type="entry name" value="HTHARAC"/>
</dbReference>
<evidence type="ECO:0000259" key="4">
    <source>
        <dbReference type="PROSITE" id="PS01124"/>
    </source>
</evidence>
<dbReference type="PROSITE" id="PS01124">
    <property type="entry name" value="HTH_ARAC_FAMILY_2"/>
    <property type="match status" value="1"/>
</dbReference>
<dbReference type="Gene3D" id="1.10.10.60">
    <property type="entry name" value="Homeodomain-like"/>
    <property type="match status" value="1"/>
</dbReference>
<organism evidence="5 6">
    <name type="scientific">Aeromonas enteropelogenes</name>
    <name type="common">Aeromonas trota</name>
    <dbReference type="NCBI Taxonomy" id="29489"/>
    <lineage>
        <taxon>Bacteria</taxon>
        <taxon>Pseudomonadati</taxon>
        <taxon>Pseudomonadota</taxon>
        <taxon>Gammaproteobacteria</taxon>
        <taxon>Aeromonadales</taxon>
        <taxon>Aeromonadaceae</taxon>
        <taxon>Aeromonas</taxon>
    </lineage>
</organism>
<evidence type="ECO:0000313" key="6">
    <source>
        <dbReference type="Proteomes" id="UP000078435"/>
    </source>
</evidence>
<dbReference type="InterPro" id="IPR020449">
    <property type="entry name" value="Tscrpt_reg_AraC-type_HTH"/>
</dbReference>
<dbReference type="OrthoDB" id="5582699at2"/>
<comment type="caution">
    <text evidence="5">The sequence shown here is derived from an EMBL/GenBank/DDBJ whole genome shotgun (WGS) entry which is preliminary data.</text>
</comment>
<dbReference type="SMART" id="SM00342">
    <property type="entry name" value="HTH_ARAC"/>
    <property type="match status" value="1"/>
</dbReference>
<name>A0A175VJA2_AEREN</name>
<sequence length="275" mass="32182">MSVKTIRETELFNNKPFHMFIYNKQVSGTGLHQHDYYEFTLVLTGRYYQEVNGKRVLLERGDVVFIPLGSSHQSFYEFGTTRIFNVGISRSYFDEHFKYLLPDHFVASQAYQLKSEFLSYIESVLVSPGFREEALTEFLEVVTFAVMNRLRHYKEASASEDLPLWLHETVEKMHNRPLFAEDALANMVSLCGKSQEYLTRATRRYYNKTPMQIINEIRVNYAKMQLEVTNNSVADIAFETGYNDVSLFIKNFKKLTSFTPGSYRKYLYPKFETPA</sequence>
<gene>
    <name evidence="5" type="ORF">LCR_11985</name>
</gene>
<dbReference type="AlphaFoldDB" id="A0A175VJA2"/>
<keyword evidence="2" id="KW-0238">DNA-binding</keyword>
<dbReference type="EMBL" id="JMGO02000003">
    <property type="protein sequence ID" value="KXU80795.1"/>
    <property type="molecule type" value="Genomic_DNA"/>
</dbReference>
<dbReference type="Pfam" id="PF12833">
    <property type="entry name" value="HTH_18"/>
    <property type="match status" value="1"/>
</dbReference>
<dbReference type="NCBIfam" id="NF007633">
    <property type="entry name" value="PRK10296.1"/>
    <property type="match status" value="1"/>
</dbReference>
<keyword evidence="3" id="KW-0804">Transcription</keyword>
<proteinExistence type="predicted"/>
<dbReference type="InterPro" id="IPR014710">
    <property type="entry name" value="RmlC-like_jellyroll"/>
</dbReference>
<evidence type="ECO:0000256" key="2">
    <source>
        <dbReference type="ARBA" id="ARBA00023125"/>
    </source>
</evidence>
<dbReference type="Pfam" id="PF07883">
    <property type="entry name" value="Cupin_2"/>
    <property type="match status" value="1"/>
</dbReference>
<dbReference type="SUPFAM" id="SSF51182">
    <property type="entry name" value="RmlC-like cupins"/>
    <property type="match status" value="1"/>
</dbReference>
<dbReference type="Gene3D" id="2.60.120.10">
    <property type="entry name" value="Jelly Rolls"/>
    <property type="match status" value="1"/>
</dbReference>
<dbReference type="InterPro" id="IPR018062">
    <property type="entry name" value="HTH_AraC-typ_CS"/>
</dbReference>
<evidence type="ECO:0000313" key="5">
    <source>
        <dbReference type="EMBL" id="KXU80795.1"/>
    </source>
</evidence>
<dbReference type="RefSeq" id="WP_026457346.1">
    <property type="nucleotide sequence ID" value="NZ_AP027939.1"/>
</dbReference>
<reference evidence="5 6" key="1">
    <citation type="submission" date="2016-02" db="EMBL/GenBank/DDBJ databases">
        <title>Draft genome sequence of Aeromonas trota strain 1999lcr isolated from cerebrospinal fluid (CSF).</title>
        <authorList>
            <person name="Dallagassa C.B."/>
            <person name="Prediger K.C."/>
            <person name="Weiss V.A."/>
            <person name="Assis F.E."/>
            <person name="Baura V."/>
            <person name="Cruz L.M."/>
            <person name="Souza E.M."/>
            <person name="Pedrosa F.O."/>
            <person name="Fadel-Picheth C.M."/>
        </authorList>
    </citation>
    <scope>NUCLEOTIDE SEQUENCE [LARGE SCALE GENOMIC DNA]</scope>
    <source>
        <strain evidence="5 6">1999lcr</strain>
    </source>
</reference>
<dbReference type="GeneID" id="92808768"/>
<dbReference type="InterPro" id="IPR018060">
    <property type="entry name" value="HTH_AraC"/>
</dbReference>
<dbReference type="PANTHER" id="PTHR43280:SF12">
    <property type="entry name" value="HTH-TYPE TRANSCRIPTIONAL REGULATOR CHBR"/>
    <property type="match status" value="1"/>
</dbReference>
<keyword evidence="1" id="KW-0805">Transcription regulation</keyword>
<evidence type="ECO:0000256" key="3">
    <source>
        <dbReference type="ARBA" id="ARBA00023163"/>
    </source>
</evidence>
<dbReference type="Proteomes" id="UP000078435">
    <property type="component" value="Unassembled WGS sequence"/>
</dbReference>
<dbReference type="InterPro" id="IPR009057">
    <property type="entry name" value="Homeodomain-like_sf"/>
</dbReference>
<accession>A0A175VJA2</accession>
<protein>
    <submittedName>
        <fullName evidence="5">Transcriptional regulator</fullName>
    </submittedName>
</protein>
<dbReference type="PANTHER" id="PTHR43280">
    <property type="entry name" value="ARAC-FAMILY TRANSCRIPTIONAL REGULATOR"/>
    <property type="match status" value="1"/>
</dbReference>
<evidence type="ECO:0000256" key="1">
    <source>
        <dbReference type="ARBA" id="ARBA00023015"/>
    </source>
</evidence>
<dbReference type="InterPro" id="IPR013096">
    <property type="entry name" value="Cupin_2"/>
</dbReference>
<dbReference type="InterPro" id="IPR011051">
    <property type="entry name" value="RmlC_Cupin_sf"/>
</dbReference>
<dbReference type="GO" id="GO:0003700">
    <property type="term" value="F:DNA-binding transcription factor activity"/>
    <property type="evidence" value="ECO:0007669"/>
    <property type="project" value="InterPro"/>
</dbReference>
<dbReference type="SUPFAM" id="SSF46689">
    <property type="entry name" value="Homeodomain-like"/>
    <property type="match status" value="1"/>
</dbReference>